<evidence type="ECO:0000256" key="1">
    <source>
        <dbReference type="SAM" id="MobiDB-lite"/>
    </source>
</evidence>
<protein>
    <submittedName>
        <fullName evidence="2">Uncharacterized protein</fullName>
    </submittedName>
</protein>
<dbReference type="Proteomes" id="UP000606172">
    <property type="component" value="Unassembled WGS sequence"/>
</dbReference>
<evidence type="ECO:0000313" key="2">
    <source>
        <dbReference type="EMBL" id="GII93105.1"/>
    </source>
</evidence>
<keyword evidence="3" id="KW-1185">Reference proteome</keyword>
<dbReference type="EMBL" id="BOOW01000020">
    <property type="protein sequence ID" value="GII93105.1"/>
    <property type="molecule type" value="Genomic_DNA"/>
</dbReference>
<sequence length="67" mass="6956">MRAGSDILNRLRVPMEVDSPARGGDSRLGPPEGHGMVKSGSVFPTRRRCGDHGVVALDLANLGGTTG</sequence>
<evidence type="ECO:0000313" key="3">
    <source>
        <dbReference type="Proteomes" id="UP000606172"/>
    </source>
</evidence>
<accession>A0A919V5K1</accession>
<feature type="region of interest" description="Disordered" evidence="1">
    <location>
        <begin position="14"/>
        <end position="44"/>
    </location>
</feature>
<proteinExistence type="predicted"/>
<name>A0A919V5K1_9ACTN</name>
<organism evidence="2 3">
    <name type="scientific">Sinosporangium siamense</name>
    <dbReference type="NCBI Taxonomy" id="1367973"/>
    <lineage>
        <taxon>Bacteria</taxon>
        <taxon>Bacillati</taxon>
        <taxon>Actinomycetota</taxon>
        <taxon>Actinomycetes</taxon>
        <taxon>Streptosporangiales</taxon>
        <taxon>Streptosporangiaceae</taxon>
        <taxon>Sinosporangium</taxon>
    </lineage>
</organism>
<comment type="caution">
    <text evidence="2">The sequence shown here is derived from an EMBL/GenBank/DDBJ whole genome shotgun (WGS) entry which is preliminary data.</text>
</comment>
<gene>
    <name evidence="2" type="ORF">Ssi02_33360</name>
</gene>
<reference evidence="2" key="1">
    <citation type="submission" date="2021-01" db="EMBL/GenBank/DDBJ databases">
        <title>Whole genome shotgun sequence of Sinosporangium siamense NBRC 109515.</title>
        <authorList>
            <person name="Komaki H."/>
            <person name="Tamura T."/>
        </authorList>
    </citation>
    <scope>NUCLEOTIDE SEQUENCE</scope>
    <source>
        <strain evidence="2">NBRC 109515</strain>
    </source>
</reference>
<dbReference type="AlphaFoldDB" id="A0A919V5K1"/>